<organism evidence="1 2">
    <name type="scientific">Drouetiella hepatica Uher 2000/2452</name>
    <dbReference type="NCBI Taxonomy" id="904376"/>
    <lineage>
        <taxon>Bacteria</taxon>
        <taxon>Bacillati</taxon>
        <taxon>Cyanobacteriota</taxon>
        <taxon>Cyanophyceae</taxon>
        <taxon>Oculatellales</taxon>
        <taxon>Oculatellaceae</taxon>
        <taxon>Drouetiella</taxon>
    </lineage>
</organism>
<accession>A0A951Q708</accession>
<proteinExistence type="predicted"/>
<evidence type="ECO:0000313" key="2">
    <source>
        <dbReference type="Proteomes" id="UP000757435"/>
    </source>
</evidence>
<protein>
    <recommendedName>
        <fullName evidence="3">Addiction module component</fullName>
    </recommendedName>
</protein>
<dbReference type="Proteomes" id="UP000757435">
    <property type="component" value="Unassembled WGS sequence"/>
</dbReference>
<reference evidence="1" key="1">
    <citation type="submission" date="2021-05" db="EMBL/GenBank/DDBJ databases">
        <authorList>
            <person name="Pietrasiak N."/>
            <person name="Ward R."/>
            <person name="Stajich J.E."/>
            <person name="Kurbessoian T."/>
        </authorList>
    </citation>
    <scope>NUCLEOTIDE SEQUENCE</scope>
    <source>
        <strain evidence="1">UHER 2000/2452</strain>
    </source>
</reference>
<dbReference type="EMBL" id="JAHHHD010000002">
    <property type="protein sequence ID" value="MBW4657508.1"/>
    <property type="molecule type" value="Genomic_DNA"/>
</dbReference>
<name>A0A951Q708_9CYAN</name>
<comment type="caution">
    <text evidence="1">The sequence shown here is derived from an EMBL/GenBank/DDBJ whole genome shotgun (WGS) entry which is preliminary data.</text>
</comment>
<gene>
    <name evidence="1" type="ORF">KME15_02445</name>
</gene>
<evidence type="ECO:0000313" key="1">
    <source>
        <dbReference type="EMBL" id="MBW4657508.1"/>
    </source>
</evidence>
<reference evidence="1" key="2">
    <citation type="journal article" date="2022" name="Microbiol. Resour. Announc.">
        <title>Metagenome Sequencing to Explore Phylogenomics of Terrestrial Cyanobacteria.</title>
        <authorList>
            <person name="Ward R.D."/>
            <person name="Stajich J.E."/>
            <person name="Johansen J.R."/>
            <person name="Huntemann M."/>
            <person name="Clum A."/>
            <person name="Foster B."/>
            <person name="Foster B."/>
            <person name="Roux S."/>
            <person name="Palaniappan K."/>
            <person name="Varghese N."/>
            <person name="Mukherjee S."/>
            <person name="Reddy T.B.K."/>
            <person name="Daum C."/>
            <person name="Copeland A."/>
            <person name="Chen I.A."/>
            <person name="Ivanova N.N."/>
            <person name="Kyrpides N.C."/>
            <person name="Shapiro N."/>
            <person name="Eloe-Fadrosh E.A."/>
            <person name="Pietrasiak N."/>
        </authorList>
    </citation>
    <scope>NUCLEOTIDE SEQUENCE</scope>
    <source>
        <strain evidence="1">UHER 2000/2452</strain>
    </source>
</reference>
<dbReference type="AlphaFoldDB" id="A0A951Q708"/>
<evidence type="ECO:0008006" key="3">
    <source>
        <dbReference type="Google" id="ProtNLM"/>
    </source>
</evidence>
<sequence length="72" mass="7895">MAALAEITEAIAQLPDPDVRKLAVWLQDYLEENWDQQLAGDVAAGRLDGLIHRAEAQIAAGQVRDLDEVTLL</sequence>